<keyword evidence="4 7" id="KW-0812">Transmembrane</keyword>
<dbReference type="Pfam" id="PF00375">
    <property type="entry name" value="SDF"/>
    <property type="match status" value="1"/>
</dbReference>
<feature type="transmembrane region" description="Helical" evidence="7">
    <location>
        <begin position="59"/>
        <end position="86"/>
    </location>
</feature>
<comment type="caution">
    <text evidence="8">The sequence shown here is derived from an EMBL/GenBank/DDBJ whole genome shotgun (WGS) entry which is preliminary data.</text>
</comment>
<dbReference type="Proteomes" id="UP000306912">
    <property type="component" value="Unassembled WGS sequence"/>
</dbReference>
<dbReference type="PANTHER" id="PTHR42865">
    <property type="entry name" value="PROTON/GLUTAMATE-ASPARTATE SYMPORTER"/>
    <property type="match status" value="1"/>
</dbReference>
<dbReference type="Gene3D" id="1.10.3860.10">
    <property type="entry name" value="Sodium:dicarboxylate symporter"/>
    <property type="match status" value="1"/>
</dbReference>
<dbReference type="AlphaFoldDB" id="A0A5R8QGZ7"/>
<keyword evidence="2" id="KW-0813">Transport</keyword>
<dbReference type="InParanoid" id="A0A5R8QGZ7"/>
<feature type="transmembrane region" description="Helical" evidence="7">
    <location>
        <begin position="247"/>
        <end position="272"/>
    </location>
</feature>
<evidence type="ECO:0000256" key="6">
    <source>
        <dbReference type="ARBA" id="ARBA00023136"/>
    </source>
</evidence>
<feature type="transmembrane region" description="Helical" evidence="7">
    <location>
        <begin position="214"/>
        <end position="235"/>
    </location>
</feature>
<dbReference type="InterPro" id="IPR001991">
    <property type="entry name" value="Na-dicarboxylate_symporter"/>
</dbReference>
<keyword evidence="3" id="KW-1003">Cell membrane</keyword>
<dbReference type="PRINTS" id="PR00173">
    <property type="entry name" value="EDTRNSPORT"/>
</dbReference>
<proteinExistence type="predicted"/>
<evidence type="ECO:0000256" key="5">
    <source>
        <dbReference type="ARBA" id="ARBA00022989"/>
    </source>
</evidence>
<comment type="subcellular location">
    <subcellularLocation>
        <location evidence="1">Cell membrane</location>
        <topology evidence="1">Multi-pass membrane protein</topology>
    </subcellularLocation>
</comment>
<protein>
    <submittedName>
        <fullName evidence="8">Dicarboxylate/amino acid:cation symporter</fullName>
    </submittedName>
</protein>
<keyword evidence="9" id="KW-1185">Reference proteome</keyword>
<dbReference type="InterPro" id="IPR036458">
    <property type="entry name" value="Na:dicarbo_symporter_sf"/>
</dbReference>
<dbReference type="FunCoup" id="A0A5R8QGZ7">
    <property type="interactions" value="89"/>
</dbReference>
<evidence type="ECO:0000256" key="1">
    <source>
        <dbReference type="ARBA" id="ARBA00004651"/>
    </source>
</evidence>
<evidence type="ECO:0000256" key="3">
    <source>
        <dbReference type="ARBA" id="ARBA00022475"/>
    </source>
</evidence>
<keyword evidence="5 7" id="KW-1133">Transmembrane helix</keyword>
<dbReference type="EMBL" id="VBWP01000001">
    <property type="protein sequence ID" value="TLG77268.1"/>
    <property type="molecule type" value="Genomic_DNA"/>
</dbReference>
<dbReference type="SUPFAM" id="SSF118215">
    <property type="entry name" value="Proton glutamate symport protein"/>
    <property type="match status" value="1"/>
</dbReference>
<evidence type="ECO:0000256" key="2">
    <source>
        <dbReference type="ARBA" id="ARBA00022448"/>
    </source>
</evidence>
<dbReference type="GO" id="GO:0005886">
    <property type="term" value="C:plasma membrane"/>
    <property type="evidence" value="ECO:0007669"/>
    <property type="project" value="UniProtKB-SubCell"/>
</dbReference>
<name>A0A5R8QGZ7_9FIRM</name>
<reference evidence="8 9" key="1">
    <citation type="submission" date="2019-05" db="EMBL/GenBank/DDBJ databases">
        <title>Culicoidintestinum kansasii gen. nov., sp. nov. from the gastrointestinal tract of the biting midge, Culicoides sonorensis.</title>
        <authorList>
            <person name="Neupane S."/>
            <person name="Ghosh A."/>
            <person name="Gunther S."/>
            <person name="Martin K."/>
            <person name="Zurek L."/>
        </authorList>
    </citation>
    <scope>NUCLEOTIDE SEQUENCE [LARGE SCALE GENOMIC DNA]</scope>
    <source>
        <strain evidence="8 9">CS-1</strain>
    </source>
</reference>
<dbReference type="OrthoDB" id="7778689at2"/>
<dbReference type="GO" id="GO:0015293">
    <property type="term" value="F:symporter activity"/>
    <property type="evidence" value="ECO:0007669"/>
    <property type="project" value="UniProtKB-KW"/>
</dbReference>
<feature type="transmembrane region" description="Helical" evidence="7">
    <location>
        <begin position="174"/>
        <end position="193"/>
    </location>
</feature>
<gene>
    <name evidence="8" type="ORF">FEZ08_01235</name>
</gene>
<evidence type="ECO:0000256" key="4">
    <source>
        <dbReference type="ARBA" id="ARBA00022692"/>
    </source>
</evidence>
<organism evidence="8 9">
    <name type="scientific">Culicoidibacter larvae</name>
    <dbReference type="NCBI Taxonomy" id="2579976"/>
    <lineage>
        <taxon>Bacteria</taxon>
        <taxon>Bacillati</taxon>
        <taxon>Bacillota</taxon>
        <taxon>Culicoidibacteria</taxon>
        <taxon>Culicoidibacterales</taxon>
        <taxon>Culicoidibacteraceae</taxon>
        <taxon>Culicoidibacter</taxon>
    </lineage>
</organism>
<sequence>MKKMSFTKKTMIALIAGLLVGIGVILLREQLTASGNENIWQTINSILFADITAEGNNQAIGIFYIIGQLFVRALQLVLIPLIFTSIVKAIQHIHDTSMLNKLAKKTFVNFILLSGLALALGTLVGFTAYQLGIFHFTAPSDLTTVSDATTGGNPLNVVLNLIQPNLLATFTSNGSILAVVVLAILIGIGIQTLGSKISILPKLNNEVHDLSMKFLNFVITKVGPIAIFTLLVRTFASYGVQYLQPAIIYMILTVAALFVFALVIMPLVLLFIPKLSPIPYLKKIYKVAVFGFSTSSSAATLPLNMETTSNDLGVDESLVSFVTPLATTLNMTGTAIMQVIATFFIASVAGYSVGGIEIMAIIALAFVGSISTPAAPGAGAILLFTIISGLGFTNPAALAAYTFILAINRPVEMLVTAVNVLDDSISALCIGKSMNMLDESVYNNMEKDLQEENLSVATVIDAVE</sequence>
<feature type="transmembrane region" description="Helical" evidence="7">
    <location>
        <begin position="381"/>
        <end position="404"/>
    </location>
</feature>
<keyword evidence="6 7" id="KW-0472">Membrane</keyword>
<dbReference type="RefSeq" id="WP_138189876.1">
    <property type="nucleotide sequence ID" value="NZ_VBWP01000001.1"/>
</dbReference>
<feature type="transmembrane region" description="Helical" evidence="7">
    <location>
        <begin position="107"/>
        <end position="129"/>
    </location>
</feature>
<accession>A0A5R8QGZ7</accession>
<dbReference type="PANTHER" id="PTHR42865:SF7">
    <property type="entry name" value="PROTON_GLUTAMATE-ASPARTATE SYMPORTER"/>
    <property type="match status" value="1"/>
</dbReference>
<evidence type="ECO:0000256" key="7">
    <source>
        <dbReference type="SAM" id="Phobius"/>
    </source>
</evidence>
<evidence type="ECO:0000313" key="8">
    <source>
        <dbReference type="EMBL" id="TLG77268.1"/>
    </source>
</evidence>
<evidence type="ECO:0000313" key="9">
    <source>
        <dbReference type="Proteomes" id="UP000306912"/>
    </source>
</evidence>